<dbReference type="InterPro" id="IPR011701">
    <property type="entry name" value="MFS"/>
</dbReference>
<dbReference type="Pfam" id="PF07690">
    <property type="entry name" value="MFS_1"/>
    <property type="match status" value="1"/>
</dbReference>
<dbReference type="Proteomes" id="UP000294813">
    <property type="component" value="Unassembled WGS sequence"/>
</dbReference>
<dbReference type="AlphaFoldDB" id="A0A4R2S028"/>
<dbReference type="InterPro" id="IPR020846">
    <property type="entry name" value="MFS_dom"/>
</dbReference>
<evidence type="ECO:0000256" key="3">
    <source>
        <dbReference type="ARBA" id="ARBA00022692"/>
    </source>
</evidence>
<feature type="transmembrane region" description="Helical" evidence="6">
    <location>
        <begin position="357"/>
        <end position="380"/>
    </location>
</feature>
<keyword evidence="2" id="KW-0813">Transport</keyword>
<dbReference type="PANTHER" id="PTHR23504">
    <property type="entry name" value="MAJOR FACILITATOR SUPERFAMILY DOMAIN-CONTAINING PROTEIN 10"/>
    <property type="match status" value="1"/>
</dbReference>
<dbReference type="GO" id="GO:0022857">
    <property type="term" value="F:transmembrane transporter activity"/>
    <property type="evidence" value="ECO:0007669"/>
    <property type="project" value="InterPro"/>
</dbReference>
<feature type="transmembrane region" description="Helical" evidence="6">
    <location>
        <begin position="78"/>
        <end position="97"/>
    </location>
</feature>
<dbReference type="PRINTS" id="PR01035">
    <property type="entry name" value="TCRTETA"/>
</dbReference>
<feature type="domain" description="Major facilitator superfamily (MFS) profile" evidence="7">
    <location>
        <begin position="12"/>
        <end position="389"/>
    </location>
</feature>
<evidence type="ECO:0000256" key="2">
    <source>
        <dbReference type="ARBA" id="ARBA00022448"/>
    </source>
</evidence>
<keyword evidence="4 6" id="KW-1133">Transmembrane helix</keyword>
<dbReference type="CDD" id="cd17330">
    <property type="entry name" value="MFS_SLC46_TetA_like"/>
    <property type="match status" value="1"/>
</dbReference>
<evidence type="ECO:0000259" key="7">
    <source>
        <dbReference type="PROSITE" id="PS50850"/>
    </source>
</evidence>
<dbReference type="SUPFAM" id="SSF103473">
    <property type="entry name" value="MFS general substrate transporter"/>
    <property type="match status" value="1"/>
</dbReference>
<accession>A0A4R2S028</accession>
<gene>
    <name evidence="8" type="ORF">EDD73_103141</name>
</gene>
<organism evidence="8 9">
    <name type="scientific">Heliophilum fasciatum</name>
    <dbReference type="NCBI Taxonomy" id="35700"/>
    <lineage>
        <taxon>Bacteria</taxon>
        <taxon>Bacillati</taxon>
        <taxon>Bacillota</taxon>
        <taxon>Clostridia</taxon>
        <taxon>Eubacteriales</taxon>
        <taxon>Heliobacteriaceae</taxon>
        <taxon>Heliophilum</taxon>
    </lineage>
</organism>
<protein>
    <submittedName>
        <fullName evidence="8">Multidrug resistance protein</fullName>
    </submittedName>
</protein>
<dbReference type="InterPro" id="IPR036259">
    <property type="entry name" value="MFS_trans_sf"/>
</dbReference>
<dbReference type="PROSITE" id="PS50850">
    <property type="entry name" value="MFS"/>
    <property type="match status" value="1"/>
</dbReference>
<evidence type="ECO:0000256" key="6">
    <source>
        <dbReference type="SAM" id="Phobius"/>
    </source>
</evidence>
<feature type="transmembrane region" description="Helical" evidence="6">
    <location>
        <begin position="248"/>
        <end position="267"/>
    </location>
</feature>
<dbReference type="PANTHER" id="PTHR23504:SF15">
    <property type="entry name" value="MAJOR FACILITATOR SUPERFAMILY (MFS) PROFILE DOMAIN-CONTAINING PROTEIN"/>
    <property type="match status" value="1"/>
</dbReference>
<evidence type="ECO:0000256" key="4">
    <source>
        <dbReference type="ARBA" id="ARBA00022989"/>
    </source>
</evidence>
<dbReference type="InterPro" id="IPR001958">
    <property type="entry name" value="Tet-R_TetA/multi-R_MdtG-like"/>
</dbReference>
<reference evidence="8 9" key="1">
    <citation type="submission" date="2019-03" db="EMBL/GenBank/DDBJ databases">
        <title>Genomic Encyclopedia of Type Strains, Phase IV (KMG-IV): sequencing the most valuable type-strain genomes for metagenomic binning, comparative biology and taxonomic classification.</title>
        <authorList>
            <person name="Goeker M."/>
        </authorList>
    </citation>
    <scope>NUCLEOTIDE SEQUENCE [LARGE SCALE GENOMIC DNA]</scope>
    <source>
        <strain evidence="8 9">DSM 11170</strain>
    </source>
</reference>
<dbReference type="EMBL" id="SLXT01000003">
    <property type="protein sequence ID" value="TCP68507.1"/>
    <property type="molecule type" value="Genomic_DNA"/>
</dbReference>
<dbReference type="Gene3D" id="1.20.1250.20">
    <property type="entry name" value="MFS general substrate transporter like domains"/>
    <property type="match status" value="1"/>
</dbReference>
<dbReference type="RefSeq" id="WP_243116763.1">
    <property type="nucleotide sequence ID" value="NZ_JAOQNU010000003.1"/>
</dbReference>
<dbReference type="GO" id="GO:0005886">
    <property type="term" value="C:plasma membrane"/>
    <property type="evidence" value="ECO:0007669"/>
    <property type="project" value="UniProtKB-SubCell"/>
</dbReference>
<keyword evidence="5 6" id="KW-0472">Membrane</keyword>
<feature type="transmembrane region" description="Helical" evidence="6">
    <location>
        <begin position="45"/>
        <end position="66"/>
    </location>
</feature>
<evidence type="ECO:0000256" key="5">
    <source>
        <dbReference type="ARBA" id="ARBA00023136"/>
    </source>
</evidence>
<name>A0A4R2S028_9FIRM</name>
<feature type="transmembrane region" description="Helical" evidence="6">
    <location>
        <begin position="136"/>
        <end position="157"/>
    </location>
</feature>
<feature type="transmembrane region" description="Helical" evidence="6">
    <location>
        <begin position="163"/>
        <end position="185"/>
    </location>
</feature>
<comment type="caution">
    <text evidence="8">The sequence shown here is derived from an EMBL/GenBank/DDBJ whole genome shotgun (WGS) entry which is preliminary data.</text>
</comment>
<comment type="subcellular location">
    <subcellularLocation>
        <location evidence="1">Cell membrane</location>
        <topology evidence="1">Multi-pass membrane protein</topology>
    </subcellularLocation>
</comment>
<evidence type="ECO:0000313" key="8">
    <source>
        <dbReference type="EMBL" id="TCP68507.1"/>
    </source>
</evidence>
<feature type="transmembrane region" description="Helical" evidence="6">
    <location>
        <begin position="12"/>
        <end position="39"/>
    </location>
</feature>
<sequence>MKGKWPWRERWAMATLFVTLFLVMVGFGILLPIMPYFVLKLNGDAVAFGFFTASYSIMQFFFAPIWGRLSDRLGRRPLLLMGLGGYGISFILFGLSTELWMLFVVRSFSGMISSATLPTAMAYAADCTPPERRAGAMGMLGAAMGLGMILGPALGGWLGGYSFALPFFVSGALALITVPFAFWLLPESLPEGAAIQEPQRWHNVLRIGRHRQFTLFLLSFAVSFTMALFEGTFAIFAFERFAFATQHLGMMFAGLGTLGVIVQAGLVNRLARRFGCVRLVAAGLAMAMTGLALMAVVPTLPAMVAMTALYSAGAALLRPNISTLVSQTSDDGQGASLGWMQSFDSLGRAAGPMAGGILYEVAAALPYWTGALALLLILVLSWKQLQRYQQVGDAL</sequence>
<feature type="transmembrane region" description="Helical" evidence="6">
    <location>
        <begin position="215"/>
        <end position="236"/>
    </location>
</feature>
<feature type="transmembrane region" description="Helical" evidence="6">
    <location>
        <begin position="103"/>
        <end position="124"/>
    </location>
</feature>
<evidence type="ECO:0000256" key="1">
    <source>
        <dbReference type="ARBA" id="ARBA00004651"/>
    </source>
</evidence>
<keyword evidence="9" id="KW-1185">Reference proteome</keyword>
<keyword evidence="3 6" id="KW-0812">Transmembrane</keyword>
<proteinExistence type="predicted"/>
<evidence type="ECO:0000313" key="9">
    <source>
        <dbReference type="Proteomes" id="UP000294813"/>
    </source>
</evidence>
<feature type="transmembrane region" description="Helical" evidence="6">
    <location>
        <begin position="279"/>
        <end position="300"/>
    </location>
</feature>